<reference evidence="5 7" key="1">
    <citation type="submission" date="2018-09" db="EMBL/GenBank/DDBJ databases">
        <title>Genomic investigation of the strawberry pathogen Phytophthora fragariae indicates pathogenicity is determined by transcriptional variation in three key races.</title>
        <authorList>
            <person name="Adams T.M."/>
            <person name="Armitage A.D."/>
            <person name="Sobczyk M.K."/>
            <person name="Bates H.J."/>
            <person name="Dunwell J.M."/>
            <person name="Nellist C.F."/>
            <person name="Harrison R.J."/>
        </authorList>
    </citation>
    <scope>NUCLEOTIDE SEQUENCE [LARGE SCALE GENOMIC DNA]</scope>
    <source>
        <strain evidence="3 5">SCRP249</strain>
        <strain evidence="2 7">SCRP324</strain>
        <strain evidence="4 6">SCRP333</strain>
    </source>
</reference>
<dbReference type="Proteomes" id="UP000434957">
    <property type="component" value="Unassembled WGS sequence"/>
</dbReference>
<keyword evidence="1" id="KW-0812">Transmembrane</keyword>
<sequence>MKHVHKFASGRVSGYGAAYTLPVFLTVAAVSLWVNATHLQWLG</sequence>
<feature type="non-terminal residue" evidence="2">
    <location>
        <position position="43"/>
    </location>
</feature>
<dbReference type="EMBL" id="QXFT01006920">
    <property type="protein sequence ID" value="KAE9267611.1"/>
    <property type="molecule type" value="Genomic_DNA"/>
</dbReference>
<keyword evidence="1" id="KW-0472">Membrane</keyword>
<evidence type="ECO:0000313" key="6">
    <source>
        <dbReference type="Proteomes" id="UP000434957"/>
    </source>
</evidence>
<keyword evidence="6" id="KW-1185">Reference proteome</keyword>
<evidence type="ECO:0000313" key="3">
    <source>
        <dbReference type="EMBL" id="KAE8959390.1"/>
    </source>
</evidence>
<evidence type="ECO:0000313" key="5">
    <source>
        <dbReference type="Proteomes" id="UP000429607"/>
    </source>
</evidence>
<dbReference type="EMBL" id="QXFV01007186">
    <property type="protein sequence ID" value="KAE8959390.1"/>
    <property type="molecule type" value="Genomic_DNA"/>
</dbReference>
<gene>
    <name evidence="3" type="ORF">PR001_g30730</name>
    <name evidence="2" type="ORF">PR002_g30571</name>
    <name evidence="4" type="ORF">PR003_g31720</name>
</gene>
<evidence type="ECO:0000313" key="4">
    <source>
        <dbReference type="EMBL" id="KAE9267611.1"/>
    </source>
</evidence>
<evidence type="ECO:0000256" key="1">
    <source>
        <dbReference type="SAM" id="Phobius"/>
    </source>
</evidence>
<accession>A0A6A3GLK5</accession>
<dbReference type="Proteomes" id="UP000435112">
    <property type="component" value="Unassembled WGS sequence"/>
</dbReference>
<evidence type="ECO:0000313" key="2">
    <source>
        <dbReference type="EMBL" id="KAE8959345.1"/>
    </source>
</evidence>
<dbReference type="Proteomes" id="UP000429607">
    <property type="component" value="Unassembled WGS sequence"/>
</dbReference>
<dbReference type="OrthoDB" id="408631at2759"/>
<organism evidence="2 7">
    <name type="scientific">Phytophthora rubi</name>
    <dbReference type="NCBI Taxonomy" id="129364"/>
    <lineage>
        <taxon>Eukaryota</taxon>
        <taxon>Sar</taxon>
        <taxon>Stramenopiles</taxon>
        <taxon>Oomycota</taxon>
        <taxon>Peronosporomycetes</taxon>
        <taxon>Peronosporales</taxon>
        <taxon>Peronosporaceae</taxon>
        <taxon>Phytophthora</taxon>
    </lineage>
</organism>
<comment type="caution">
    <text evidence="2">The sequence shown here is derived from an EMBL/GenBank/DDBJ whole genome shotgun (WGS) entry which is preliminary data.</text>
</comment>
<dbReference type="AlphaFoldDB" id="A0A6A3GLK5"/>
<proteinExistence type="predicted"/>
<name>A0A6A3GLK5_9STRA</name>
<evidence type="ECO:0000313" key="7">
    <source>
        <dbReference type="Proteomes" id="UP000435112"/>
    </source>
</evidence>
<feature type="transmembrane region" description="Helical" evidence="1">
    <location>
        <begin position="12"/>
        <end position="34"/>
    </location>
</feature>
<keyword evidence="1" id="KW-1133">Transmembrane helix</keyword>
<protein>
    <submittedName>
        <fullName evidence="2">Uncharacterized protein</fullName>
    </submittedName>
</protein>
<dbReference type="EMBL" id="QXFU01007060">
    <property type="protein sequence ID" value="KAE8959345.1"/>
    <property type="molecule type" value="Genomic_DNA"/>
</dbReference>